<protein>
    <submittedName>
        <fullName evidence="13">Enoyl-CoA hydratase</fullName>
    </submittedName>
</protein>
<evidence type="ECO:0000256" key="5">
    <source>
        <dbReference type="ARBA" id="ARBA00023027"/>
    </source>
</evidence>
<dbReference type="SUPFAM" id="SSF52096">
    <property type="entry name" value="ClpP/crotonase"/>
    <property type="match status" value="1"/>
</dbReference>
<comment type="subcellular location">
    <subcellularLocation>
        <location evidence="1">Peroxisome</location>
    </subcellularLocation>
</comment>
<evidence type="ECO:0000256" key="2">
    <source>
        <dbReference type="ARBA" id="ARBA00005005"/>
    </source>
</evidence>
<keyword evidence="10" id="KW-0511">Multifunctional enzyme</keyword>
<dbReference type="Pfam" id="PF00378">
    <property type="entry name" value="ECH_1"/>
    <property type="match status" value="1"/>
</dbReference>
<keyword evidence="4" id="KW-0560">Oxidoreductase</keyword>
<feature type="domain" description="3-hydroxyacyl-CoA dehydrogenase NAD binding" evidence="12">
    <location>
        <begin position="284"/>
        <end position="463"/>
    </location>
</feature>
<evidence type="ECO:0000256" key="6">
    <source>
        <dbReference type="ARBA" id="ARBA00023098"/>
    </source>
</evidence>
<keyword evidence="14" id="KW-1185">Reference proteome</keyword>
<gene>
    <name evidence="13" type="primary">FAO1</name>
    <name evidence="13" type="ORF">SO694_00073026</name>
</gene>
<evidence type="ECO:0000313" key="13">
    <source>
        <dbReference type="EMBL" id="KAK7231281.1"/>
    </source>
</evidence>
<dbReference type="InterPro" id="IPR008927">
    <property type="entry name" value="6-PGluconate_DH-like_C_sf"/>
</dbReference>
<accession>A0ABR1FI86</accession>
<dbReference type="Gene3D" id="3.40.50.720">
    <property type="entry name" value="NAD(P)-binding Rossmann-like Domain"/>
    <property type="match status" value="1"/>
</dbReference>
<proteinExistence type="predicted"/>
<dbReference type="Pfam" id="PF00725">
    <property type="entry name" value="3HCDH"/>
    <property type="match status" value="2"/>
</dbReference>
<dbReference type="InterPro" id="IPR036291">
    <property type="entry name" value="NAD(P)-bd_dom_sf"/>
</dbReference>
<reference evidence="13 14" key="1">
    <citation type="submission" date="2024-03" db="EMBL/GenBank/DDBJ databases">
        <title>Aureococcus anophagefferens CCMP1851 and Kratosvirus quantuckense: Draft genome of a second virus-susceptible host strain in the model system.</title>
        <authorList>
            <person name="Chase E."/>
            <person name="Truchon A.R."/>
            <person name="Schepens W."/>
            <person name="Wilhelm S.W."/>
        </authorList>
    </citation>
    <scope>NUCLEOTIDE SEQUENCE [LARGE SCALE GENOMIC DNA]</scope>
    <source>
        <strain evidence="13 14">CCMP1851</strain>
    </source>
</reference>
<dbReference type="InterPro" id="IPR029045">
    <property type="entry name" value="ClpP/crotonase-like_dom_sf"/>
</dbReference>
<dbReference type="PANTHER" id="PTHR23309">
    <property type="entry name" value="3-HYDROXYACYL-COA DEHYROGENASE"/>
    <property type="match status" value="1"/>
</dbReference>
<keyword evidence="9" id="KW-0456">Lyase</keyword>
<evidence type="ECO:0000256" key="3">
    <source>
        <dbReference type="ARBA" id="ARBA00022832"/>
    </source>
</evidence>
<sequence length="695" mass="72676">MSAVRYALRNGVAVLHVTSPPVNALGAAVRAGLVSSMERALADSATGLVVVGDGLTFPAGADITEFGKPPMEPSFGEVMRAFEDADIPTAAAIHGTALGGGFELAMSCHYRVMSSCARVGLPEVHLGILPGAGGTQRLPRLVGADAAAEIMVTGRQVSAKEALALGAVDAVVAKADLEAEAVKVVEASPVRRTKSVLVDGFKDADSIAKLKARATLNAPKSIIQCVEAAVCNDMQDGLAFEEARFRELQGSTQANALQHLFFAERACSKVPGVSPEDAVDVRAAGVVGGGTMGRGIAMCFVDNGLPVTILETSADAAAAAISGVEETYRRSSAFKRGRLTEEALTAKLDLLSSASDVDALKDCDLVVEAVFEDMAVKRSIFADLDRVTKPSCVLASNTSTLSIDGIAGAVADPARVVGMHFFSPANVMRLLENVRGARTGPAAVATAMAMGKRLRKTTVLAGDDFGFIGNRMLEPYGRECLALLRHANCGPELVDAALLEYGMAMGFFQMSDLAGNDIGYAVRTSLGLTDAASRDPAVEYSADVADALARAGRFGQKVGRGWYAYETPRVPSSDPAVAELIAGFKDASLAPDVTHGDVVDRALLALANEGFRVLEEGLALRPSDIDVVWTSGYGFPRHRGGPMQWAADDVGLAEVKATLDALHAARPDVPYLKPAKLLADMADAGAKLGDWEKFL</sequence>
<feature type="domain" description="3-hydroxyacyl-CoA dehydrogenase C-terminal" evidence="11">
    <location>
        <begin position="598"/>
        <end position="686"/>
    </location>
</feature>
<dbReference type="Gene3D" id="1.10.1040.50">
    <property type="match status" value="1"/>
</dbReference>
<dbReference type="SUPFAM" id="SSF51735">
    <property type="entry name" value="NAD(P)-binding Rossmann-fold domains"/>
    <property type="match status" value="1"/>
</dbReference>
<dbReference type="Gene3D" id="3.90.226.10">
    <property type="entry name" value="2-enoyl-CoA Hydratase, Chain A, domain 1"/>
    <property type="match status" value="1"/>
</dbReference>
<dbReference type="InterPro" id="IPR001753">
    <property type="entry name" value="Enoyl-CoA_hydra/iso"/>
</dbReference>
<evidence type="ECO:0000256" key="7">
    <source>
        <dbReference type="ARBA" id="ARBA00023140"/>
    </source>
</evidence>
<keyword evidence="7" id="KW-0576">Peroxisome</keyword>
<evidence type="ECO:0000259" key="12">
    <source>
        <dbReference type="Pfam" id="PF02737"/>
    </source>
</evidence>
<dbReference type="InterPro" id="IPR006176">
    <property type="entry name" value="3-OHacyl-CoA_DH_NAD-bd"/>
</dbReference>
<evidence type="ECO:0000256" key="4">
    <source>
        <dbReference type="ARBA" id="ARBA00023002"/>
    </source>
</evidence>
<keyword evidence="8" id="KW-0413">Isomerase</keyword>
<organism evidence="13 14">
    <name type="scientific">Aureococcus anophagefferens</name>
    <name type="common">Harmful bloom alga</name>
    <dbReference type="NCBI Taxonomy" id="44056"/>
    <lineage>
        <taxon>Eukaryota</taxon>
        <taxon>Sar</taxon>
        <taxon>Stramenopiles</taxon>
        <taxon>Ochrophyta</taxon>
        <taxon>Pelagophyceae</taxon>
        <taxon>Pelagomonadales</taxon>
        <taxon>Pelagomonadaceae</taxon>
        <taxon>Aureococcus</taxon>
    </lineage>
</organism>
<dbReference type="Proteomes" id="UP001363151">
    <property type="component" value="Unassembled WGS sequence"/>
</dbReference>
<dbReference type="SUPFAM" id="SSF48179">
    <property type="entry name" value="6-phosphogluconate dehydrogenase C-terminal domain-like"/>
    <property type="match status" value="2"/>
</dbReference>
<comment type="caution">
    <text evidence="13">The sequence shown here is derived from an EMBL/GenBank/DDBJ whole genome shotgun (WGS) entry which is preliminary data.</text>
</comment>
<dbReference type="EMBL" id="JBBJCI010000417">
    <property type="protein sequence ID" value="KAK7231281.1"/>
    <property type="molecule type" value="Genomic_DNA"/>
</dbReference>
<evidence type="ECO:0000259" key="11">
    <source>
        <dbReference type="Pfam" id="PF00725"/>
    </source>
</evidence>
<name>A0ABR1FI86_AURAN</name>
<keyword evidence="6" id="KW-0443">Lipid metabolism</keyword>
<comment type="pathway">
    <text evidence="2">Lipid metabolism; fatty acid beta-oxidation.</text>
</comment>
<keyword evidence="3" id="KW-0276">Fatty acid metabolism</keyword>
<feature type="domain" description="3-hydroxyacyl-CoA dehydrogenase C-terminal" evidence="11">
    <location>
        <begin position="466"/>
        <end position="565"/>
    </location>
</feature>
<dbReference type="InterPro" id="IPR006108">
    <property type="entry name" value="3HC_DH_C"/>
</dbReference>
<evidence type="ECO:0000256" key="10">
    <source>
        <dbReference type="ARBA" id="ARBA00023268"/>
    </source>
</evidence>
<evidence type="ECO:0000313" key="14">
    <source>
        <dbReference type="Proteomes" id="UP001363151"/>
    </source>
</evidence>
<evidence type="ECO:0000256" key="8">
    <source>
        <dbReference type="ARBA" id="ARBA00023235"/>
    </source>
</evidence>
<evidence type="ECO:0000256" key="1">
    <source>
        <dbReference type="ARBA" id="ARBA00004275"/>
    </source>
</evidence>
<dbReference type="Pfam" id="PF02737">
    <property type="entry name" value="3HCDH_N"/>
    <property type="match status" value="1"/>
</dbReference>
<evidence type="ECO:0000256" key="9">
    <source>
        <dbReference type="ARBA" id="ARBA00023239"/>
    </source>
</evidence>
<keyword evidence="5" id="KW-0520">NAD</keyword>
<dbReference type="CDD" id="cd06558">
    <property type="entry name" value="crotonase-like"/>
    <property type="match status" value="1"/>
</dbReference>